<feature type="region of interest" description="Disordered" evidence="2">
    <location>
        <begin position="129"/>
        <end position="150"/>
    </location>
</feature>
<accession>A0A8C5BD46</accession>
<feature type="region of interest" description="Disordered" evidence="2">
    <location>
        <begin position="80"/>
        <end position="99"/>
    </location>
</feature>
<evidence type="ECO:0000256" key="2">
    <source>
        <dbReference type="SAM" id="MobiDB-lite"/>
    </source>
</evidence>
<keyword evidence="1" id="KW-0175">Coiled coil</keyword>
<protein>
    <submittedName>
        <fullName evidence="3">Uncharacterized protein</fullName>
    </submittedName>
</protein>
<dbReference type="AlphaFoldDB" id="A0A8C5BD46"/>
<dbReference type="Proteomes" id="UP000694546">
    <property type="component" value="Chromosome 4"/>
</dbReference>
<reference evidence="3" key="1">
    <citation type="submission" date="2025-08" db="UniProtKB">
        <authorList>
            <consortium name="Ensembl"/>
        </authorList>
    </citation>
    <scope>IDENTIFICATION</scope>
</reference>
<name>A0A8C5BD46_GADMO</name>
<dbReference type="Ensembl" id="ENSGMOT00000071936.1">
    <property type="protein sequence ID" value="ENSGMOP00000045647.1"/>
    <property type="gene ID" value="ENSGMOG00000026351.1"/>
</dbReference>
<evidence type="ECO:0000313" key="4">
    <source>
        <dbReference type="Proteomes" id="UP000694546"/>
    </source>
</evidence>
<proteinExistence type="predicted"/>
<evidence type="ECO:0000256" key="1">
    <source>
        <dbReference type="SAM" id="Coils"/>
    </source>
</evidence>
<sequence>MEEEEGRHQRALETVKQQCQREIQDILKQLETKDAELARLLEGKEAELQRMKDTLKNQEKETQNQLLKLRMEFGATLAKVQNSAQRSQQQTQQNPSAAHLNIFKRKLHFMQEEKDREIMALRQRVQALEAQQQQQRTSGSRDGHLKRRRM</sequence>
<dbReference type="OMA" id="MDDCANE"/>
<feature type="coiled-coil region" evidence="1">
    <location>
        <begin position="16"/>
        <end position="72"/>
    </location>
</feature>
<keyword evidence="4" id="KW-1185">Reference proteome</keyword>
<evidence type="ECO:0000313" key="3">
    <source>
        <dbReference type="Ensembl" id="ENSGMOP00000045647.1"/>
    </source>
</evidence>
<reference evidence="3" key="2">
    <citation type="submission" date="2025-09" db="UniProtKB">
        <authorList>
            <consortium name="Ensembl"/>
        </authorList>
    </citation>
    <scope>IDENTIFICATION</scope>
</reference>
<organism evidence="3 4">
    <name type="scientific">Gadus morhua</name>
    <name type="common">Atlantic cod</name>
    <dbReference type="NCBI Taxonomy" id="8049"/>
    <lineage>
        <taxon>Eukaryota</taxon>
        <taxon>Metazoa</taxon>
        <taxon>Chordata</taxon>
        <taxon>Craniata</taxon>
        <taxon>Vertebrata</taxon>
        <taxon>Euteleostomi</taxon>
        <taxon>Actinopterygii</taxon>
        <taxon>Neopterygii</taxon>
        <taxon>Teleostei</taxon>
        <taxon>Neoteleostei</taxon>
        <taxon>Acanthomorphata</taxon>
        <taxon>Zeiogadaria</taxon>
        <taxon>Gadariae</taxon>
        <taxon>Gadiformes</taxon>
        <taxon>Gadoidei</taxon>
        <taxon>Gadidae</taxon>
        <taxon>Gadus</taxon>
    </lineage>
</organism>
<dbReference type="PANTHER" id="PTHR35253:SF1">
    <property type="entry name" value="COILED-COIL DOMAIN-CONTAINING PROTEIN 152"/>
    <property type="match status" value="1"/>
</dbReference>
<feature type="compositionally biased region" description="Low complexity" evidence="2">
    <location>
        <begin position="81"/>
        <end position="98"/>
    </location>
</feature>
<dbReference type="PANTHER" id="PTHR35253">
    <property type="entry name" value="COILED-COIL DOMAIN-CONTAINING PROTEIN 152"/>
    <property type="match status" value="1"/>
</dbReference>
<dbReference type="GeneTree" id="ENSGT01010000224356"/>
<dbReference type="InterPro" id="IPR038827">
    <property type="entry name" value="CCDC152"/>
</dbReference>